<sequence>MESDFSCRDRLTHADEKISARIQGGIEFPDKFFSDLRRKVDHHISAEDQIKIAEIQWKFLHQVQL</sequence>
<protein>
    <submittedName>
        <fullName evidence="1">Uncharacterized protein</fullName>
    </submittedName>
</protein>
<evidence type="ECO:0000313" key="1">
    <source>
        <dbReference type="EMBL" id="MPN60394.1"/>
    </source>
</evidence>
<organism evidence="1">
    <name type="scientific">bioreactor metagenome</name>
    <dbReference type="NCBI Taxonomy" id="1076179"/>
    <lineage>
        <taxon>unclassified sequences</taxon>
        <taxon>metagenomes</taxon>
        <taxon>ecological metagenomes</taxon>
    </lineage>
</organism>
<reference evidence="1" key="1">
    <citation type="submission" date="2019-08" db="EMBL/GenBank/DDBJ databases">
        <authorList>
            <person name="Kucharzyk K."/>
            <person name="Murdoch R.W."/>
            <person name="Higgins S."/>
            <person name="Loffler F."/>
        </authorList>
    </citation>
    <scope>NUCLEOTIDE SEQUENCE</scope>
</reference>
<proteinExistence type="predicted"/>
<name>A0A645JJ75_9ZZZZ</name>
<comment type="caution">
    <text evidence="1">The sequence shown here is derived from an EMBL/GenBank/DDBJ whole genome shotgun (WGS) entry which is preliminary data.</text>
</comment>
<dbReference type="AlphaFoldDB" id="A0A645JJ75"/>
<accession>A0A645JJ75</accession>
<gene>
    <name evidence="1" type="ORF">SDC9_208122</name>
</gene>
<dbReference type="EMBL" id="VSSQ01135603">
    <property type="protein sequence ID" value="MPN60394.1"/>
    <property type="molecule type" value="Genomic_DNA"/>
</dbReference>